<dbReference type="GO" id="GO:0071561">
    <property type="term" value="C:nucleus-vacuole junction"/>
    <property type="evidence" value="ECO:0007669"/>
    <property type="project" value="TreeGrafter"/>
</dbReference>
<sequence>MGNQLAAPQKLAADVGELPVVVKDTLGSGRFIKTLLCVHDNGGLVVVKVYHKRGEGTPMAPYAAKLKDIRQRLWGIERSHLWPPQAWRETAASAYMLRQHLWSNLYDRLSTRPFLATVEKVM</sequence>
<proteinExistence type="predicted"/>
<dbReference type="RefSeq" id="XP_013899277.1">
    <property type="nucleotide sequence ID" value="XM_014043823.1"/>
</dbReference>
<evidence type="ECO:0000313" key="1">
    <source>
        <dbReference type="EMBL" id="KIZ00258.1"/>
    </source>
</evidence>
<accession>A0A0D2JM29</accession>
<dbReference type="KEGG" id="mng:MNEG_7701"/>
<dbReference type="EMBL" id="KK101608">
    <property type="protein sequence ID" value="KIZ00258.1"/>
    <property type="molecule type" value="Genomic_DNA"/>
</dbReference>
<keyword evidence="1" id="KW-0808">Transferase</keyword>
<keyword evidence="2" id="KW-1185">Reference proteome</keyword>
<dbReference type="OrthoDB" id="242910at2759"/>
<dbReference type="STRING" id="145388.A0A0D2JM29"/>
<protein>
    <submittedName>
        <fullName evidence="1">Phosphoinositide-3-kinase, regulatory subunit 4</fullName>
        <ecNumber evidence="1">2.7.11.1</ecNumber>
    </submittedName>
</protein>
<dbReference type="GO" id="GO:0034271">
    <property type="term" value="C:phosphatidylinositol 3-kinase complex, class III, type I"/>
    <property type="evidence" value="ECO:0007669"/>
    <property type="project" value="TreeGrafter"/>
</dbReference>
<dbReference type="Proteomes" id="UP000054498">
    <property type="component" value="Unassembled WGS sequence"/>
</dbReference>
<dbReference type="PANTHER" id="PTHR17583">
    <property type="entry name" value="PHOSPHOINOSITIDE 3-KINASE REGULATORY SUBUNIT 4"/>
    <property type="match status" value="1"/>
</dbReference>
<dbReference type="GO" id="GO:0004674">
    <property type="term" value="F:protein serine/threonine kinase activity"/>
    <property type="evidence" value="ECO:0007669"/>
    <property type="project" value="UniProtKB-EC"/>
</dbReference>
<gene>
    <name evidence="1" type="ORF">MNEG_7701</name>
</gene>
<dbReference type="GO" id="GO:0016236">
    <property type="term" value="P:macroautophagy"/>
    <property type="evidence" value="ECO:0007669"/>
    <property type="project" value="InterPro"/>
</dbReference>
<dbReference type="EC" id="2.7.11.1" evidence="1"/>
<name>A0A0D2JM29_9CHLO</name>
<keyword evidence="1" id="KW-0418">Kinase</keyword>
<dbReference type="AlphaFoldDB" id="A0A0D2JM29"/>
<dbReference type="GO" id="GO:0005770">
    <property type="term" value="C:late endosome"/>
    <property type="evidence" value="ECO:0007669"/>
    <property type="project" value="TreeGrafter"/>
</dbReference>
<organism evidence="1 2">
    <name type="scientific">Monoraphidium neglectum</name>
    <dbReference type="NCBI Taxonomy" id="145388"/>
    <lineage>
        <taxon>Eukaryota</taxon>
        <taxon>Viridiplantae</taxon>
        <taxon>Chlorophyta</taxon>
        <taxon>core chlorophytes</taxon>
        <taxon>Chlorophyceae</taxon>
        <taxon>CS clade</taxon>
        <taxon>Sphaeropleales</taxon>
        <taxon>Selenastraceae</taxon>
        <taxon>Monoraphidium</taxon>
    </lineage>
</organism>
<dbReference type="GO" id="GO:0045324">
    <property type="term" value="P:late endosome to vacuole transport"/>
    <property type="evidence" value="ECO:0007669"/>
    <property type="project" value="InterPro"/>
</dbReference>
<dbReference type="PANTHER" id="PTHR17583:SF0">
    <property type="entry name" value="PHOSPHOINOSITIDE 3-KINASE REGULATORY SUBUNIT 4"/>
    <property type="match status" value="1"/>
</dbReference>
<dbReference type="GO" id="GO:0034272">
    <property type="term" value="C:phosphatidylinositol 3-kinase complex, class III, type II"/>
    <property type="evidence" value="ECO:0007669"/>
    <property type="project" value="TreeGrafter"/>
</dbReference>
<dbReference type="GO" id="GO:0006623">
    <property type="term" value="P:protein targeting to vacuole"/>
    <property type="evidence" value="ECO:0007669"/>
    <property type="project" value="TreeGrafter"/>
</dbReference>
<reference evidence="1 2" key="1">
    <citation type="journal article" date="2013" name="BMC Genomics">
        <title>Reconstruction of the lipid metabolism for the microalga Monoraphidium neglectum from its genome sequence reveals characteristics suitable for biofuel production.</title>
        <authorList>
            <person name="Bogen C."/>
            <person name="Al-Dilaimi A."/>
            <person name="Albersmeier A."/>
            <person name="Wichmann J."/>
            <person name="Grundmann M."/>
            <person name="Rupp O."/>
            <person name="Lauersen K.J."/>
            <person name="Blifernez-Klassen O."/>
            <person name="Kalinowski J."/>
            <person name="Goesmann A."/>
            <person name="Mussgnug J.H."/>
            <person name="Kruse O."/>
        </authorList>
    </citation>
    <scope>NUCLEOTIDE SEQUENCE [LARGE SCALE GENOMIC DNA]</scope>
    <source>
        <strain evidence="1 2">SAG 48.87</strain>
    </source>
</reference>
<dbReference type="InterPro" id="IPR045162">
    <property type="entry name" value="Vps15-like"/>
</dbReference>
<dbReference type="GeneID" id="25740577"/>
<evidence type="ECO:0000313" key="2">
    <source>
        <dbReference type="Proteomes" id="UP000054498"/>
    </source>
</evidence>